<dbReference type="SUPFAM" id="SSF46955">
    <property type="entry name" value="Putative DNA-binding domain"/>
    <property type="match status" value="1"/>
</dbReference>
<dbReference type="RefSeq" id="WP_015500976.1">
    <property type="nucleotide sequence ID" value="NC_020911.1"/>
</dbReference>
<dbReference type="InterPro" id="IPR047057">
    <property type="entry name" value="MerR_fam"/>
</dbReference>
<dbReference type="Proteomes" id="UP000005307">
    <property type="component" value="Chromosome"/>
</dbReference>
<dbReference type="Gene3D" id="1.10.1660.10">
    <property type="match status" value="1"/>
</dbReference>
<evidence type="ECO:0000313" key="5">
    <source>
        <dbReference type="EMBL" id="AGI69008.1"/>
    </source>
</evidence>
<dbReference type="InterPro" id="IPR009061">
    <property type="entry name" value="DNA-bd_dom_put_sf"/>
</dbReference>
<dbReference type="GO" id="GO:0003677">
    <property type="term" value="F:DNA binding"/>
    <property type="evidence" value="ECO:0007669"/>
    <property type="project" value="UniProtKB-KW"/>
</dbReference>
<name>M9RB81_9RHOB</name>
<dbReference type="Pfam" id="PF09278">
    <property type="entry name" value="MerR-DNA-bind"/>
    <property type="match status" value="1"/>
</dbReference>
<dbReference type="SMART" id="SM00422">
    <property type="entry name" value="HTH_MERR"/>
    <property type="match status" value="1"/>
</dbReference>
<accession>M9RB81</accession>
<proteinExistence type="predicted"/>
<protein>
    <submittedName>
        <fullName evidence="5">Putative HTH-type transcriptional regulator</fullName>
    </submittedName>
</protein>
<dbReference type="PRINTS" id="PR00040">
    <property type="entry name" value="HTHMERR"/>
</dbReference>
<dbReference type="OrthoDB" id="9802944at2"/>
<evidence type="ECO:0000256" key="2">
    <source>
        <dbReference type="ARBA" id="ARBA00023125"/>
    </source>
</evidence>
<dbReference type="PROSITE" id="PS50937">
    <property type="entry name" value="HTH_MERR_2"/>
    <property type="match status" value="1"/>
</dbReference>
<dbReference type="KEGG" id="oat:OAN307_c35300"/>
<evidence type="ECO:0000256" key="1">
    <source>
        <dbReference type="ARBA" id="ARBA00023015"/>
    </source>
</evidence>
<dbReference type="Pfam" id="PF00376">
    <property type="entry name" value="MerR"/>
    <property type="match status" value="1"/>
</dbReference>
<dbReference type="InterPro" id="IPR000551">
    <property type="entry name" value="MerR-type_HTH_dom"/>
</dbReference>
<dbReference type="eggNOG" id="COG0789">
    <property type="taxonomic scope" value="Bacteria"/>
</dbReference>
<organism evidence="5 6">
    <name type="scientific">Octadecabacter antarcticus 307</name>
    <dbReference type="NCBI Taxonomy" id="391626"/>
    <lineage>
        <taxon>Bacteria</taxon>
        <taxon>Pseudomonadati</taxon>
        <taxon>Pseudomonadota</taxon>
        <taxon>Alphaproteobacteria</taxon>
        <taxon>Rhodobacterales</taxon>
        <taxon>Roseobacteraceae</taxon>
        <taxon>Octadecabacter</taxon>
    </lineage>
</organism>
<dbReference type="CDD" id="cd04785">
    <property type="entry name" value="HTH_CadR-PbrR-like"/>
    <property type="match status" value="1"/>
</dbReference>
<evidence type="ECO:0000259" key="4">
    <source>
        <dbReference type="PROSITE" id="PS50937"/>
    </source>
</evidence>
<dbReference type="HOGENOM" id="CLU_060077_2_0_5"/>
<keyword evidence="2" id="KW-0238">DNA-binding</keyword>
<keyword evidence="1" id="KW-0805">Transcription regulation</keyword>
<dbReference type="STRING" id="391626.OAN307_c35300"/>
<sequence>MFSIGQLSKRTGVKIPTIRYYEQMGLIDAPERSEGNQRRYTKDGLGRLSFIRHSRDLGFSVEDIRGLLDLSQHPEKPCQDAHSIATQHLKDVQTRIAKLRRLERELKRITKCDADNVADCAVIETLADHGLCETEH</sequence>
<evidence type="ECO:0000256" key="3">
    <source>
        <dbReference type="ARBA" id="ARBA00023163"/>
    </source>
</evidence>
<reference evidence="5 6" key="1">
    <citation type="journal article" date="2013" name="PLoS ONE">
        <title>Poles Apart: Arctic and Antarctic Octadecabacter strains Share High Genome Plasticity and a New Type of Xanthorhodopsin.</title>
        <authorList>
            <person name="Vollmers J."/>
            <person name="Voget S."/>
            <person name="Dietrich S."/>
            <person name="Gollnow K."/>
            <person name="Smits M."/>
            <person name="Meyer K."/>
            <person name="Brinkhoff T."/>
            <person name="Simon M."/>
            <person name="Daniel R."/>
        </authorList>
    </citation>
    <scope>NUCLEOTIDE SEQUENCE [LARGE SCALE GENOMIC DNA]</scope>
    <source>
        <strain evidence="5 6">307</strain>
    </source>
</reference>
<dbReference type="PANTHER" id="PTHR30204">
    <property type="entry name" value="REDOX-CYCLING DRUG-SENSING TRANSCRIPTIONAL ACTIVATOR SOXR"/>
    <property type="match status" value="1"/>
</dbReference>
<dbReference type="EMBL" id="CP003740">
    <property type="protein sequence ID" value="AGI69008.1"/>
    <property type="molecule type" value="Genomic_DNA"/>
</dbReference>
<keyword evidence="3" id="KW-0804">Transcription</keyword>
<evidence type="ECO:0000313" key="6">
    <source>
        <dbReference type="Proteomes" id="UP000005307"/>
    </source>
</evidence>
<dbReference type="InterPro" id="IPR015358">
    <property type="entry name" value="Tscrpt_reg_MerR_DNA-bd"/>
</dbReference>
<gene>
    <name evidence="5" type="ORF">OAN307_c35300</name>
</gene>
<keyword evidence="6" id="KW-1185">Reference proteome</keyword>
<dbReference type="PROSITE" id="PS00552">
    <property type="entry name" value="HTH_MERR_1"/>
    <property type="match status" value="1"/>
</dbReference>
<feature type="domain" description="HTH merR-type" evidence="4">
    <location>
        <begin position="1"/>
        <end position="70"/>
    </location>
</feature>
<dbReference type="GO" id="GO:0003700">
    <property type="term" value="F:DNA-binding transcription factor activity"/>
    <property type="evidence" value="ECO:0007669"/>
    <property type="project" value="InterPro"/>
</dbReference>
<dbReference type="AlphaFoldDB" id="M9RB81"/>
<dbReference type="PANTHER" id="PTHR30204:SF92">
    <property type="entry name" value="HTH-TYPE TRANSCRIPTIONAL REGULATOR ZNTR"/>
    <property type="match status" value="1"/>
</dbReference>